<feature type="domain" description="Large ribosomal subunit protein bL25 beta" evidence="7">
    <location>
        <begin position="102"/>
        <end position="185"/>
    </location>
</feature>
<evidence type="ECO:0000256" key="1">
    <source>
        <dbReference type="ARBA" id="ARBA00022730"/>
    </source>
</evidence>
<dbReference type="Proteomes" id="UP001267878">
    <property type="component" value="Unassembled WGS sequence"/>
</dbReference>
<dbReference type="NCBIfam" id="TIGR00731">
    <property type="entry name" value="bL25_bact_ctc"/>
    <property type="match status" value="1"/>
</dbReference>
<comment type="caution">
    <text evidence="8">The sequence shown here is derived from an EMBL/GenBank/DDBJ whole genome shotgun (WGS) entry which is preliminary data.</text>
</comment>
<keyword evidence="9" id="KW-1185">Reference proteome</keyword>
<reference evidence="8 9" key="1">
    <citation type="submission" date="2023-07" db="EMBL/GenBank/DDBJ databases">
        <title>Sorghum-associated microbial communities from plants grown in Nebraska, USA.</title>
        <authorList>
            <person name="Schachtman D."/>
        </authorList>
    </citation>
    <scope>NUCLEOTIDE SEQUENCE [LARGE SCALE GENOMIC DNA]</scope>
    <source>
        <strain evidence="8 9">BE187</strain>
    </source>
</reference>
<protein>
    <recommendedName>
        <fullName evidence="5">Large ribosomal subunit protein bL25</fullName>
    </recommendedName>
    <alternativeName>
        <fullName evidence="5">General stress protein CTC</fullName>
    </alternativeName>
</protein>
<dbReference type="HAMAP" id="MF_01336">
    <property type="entry name" value="Ribosomal_bL25"/>
    <property type="match status" value="1"/>
</dbReference>
<dbReference type="EMBL" id="JAVDVW010000002">
    <property type="protein sequence ID" value="MDR7099597.1"/>
    <property type="molecule type" value="Genomic_DNA"/>
</dbReference>
<evidence type="ECO:0000256" key="5">
    <source>
        <dbReference type="HAMAP-Rule" id="MF_01334"/>
    </source>
</evidence>
<accession>A0ABU1VQ39</accession>
<dbReference type="NCBIfam" id="NF004612">
    <property type="entry name" value="PRK05943.1"/>
    <property type="match status" value="1"/>
</dbReference>
<gene>
    <name evidence="5" type="primary">rplY</name>
    <name evidence="5" type="synonym">ctc</name>
    <name evidence="8" type="ORF">J2X04_001978</name>
</gene>
<dbReference type="InterPro" id="IPR020056">
    <property type="entry name" value="Rbsml_bL25/Gln-tRNA_synth_N"/>
</dbReference>
<organism evidence="8 9">
    <name type="scientific">Agrilutibacter niabensis</name>
    <dbReference type="NCBI Taxonomy" id="380628"/>
    <lineage>
        <taxon>Bacteria</taxon>
        <taxon>Pseudomonadati</taxon>
        <taxon>Pseudomonadota</taxon>
        <taxon>Gammaproteobacteria</taxon>
        <taxon>Lysobacterales</taxon>
        <taxon>Lysobacteraceae</taxon>
        <taxon>Agrilutibacter</taxon>
    </lineage>
</organism>
<dbReference type="Gene3D" id="2.170.120.20">
    <property type="entry name" value="Ribosomal protein L25, beta domain"/>
    <property type="match status" value="1"/>
</dbReference>
<dbReference type="NCBIfam" id="NF004128">
    <property type="entry name" value="PRK05618.1-2"/>
    <property type="match status" value="1"/>
</dbReference>
<dbReference type="PANTHER" id="PTHR33284">
    <property type="entry name" value="RIBOSOMAL PROTEIN L25/GLN-TRNA SYNTHETASE, ANTI-CODON-BINDING DOMAIN-CONTAINING PROTEIN"/>
    <property type="match status" value="1"/>
</dbReference>
<keyword evidence="4 5" id="KW-0687">Ribonucleoprotein</keyword>
<dbReference type="GO" id="GO:0005840">
    <property type="term" value="C:ribosome"/>
    <property type="evidence" value="ECO:0007669"/>
    <property type="project" value="UniProtKB-KW"/>
</dbReference>
<comment type="subunit">
    <text evidence="5">Part of the 50S ribosomal subunit; part of the 5S rRNA/L5/L18/L25 subcomplex. Contacts the 5S rRNA. Binds to the 5S rRNA independently of L5 and L18.</text>
</comment>
<dbReference type="RefSeq" id="WP_310053909.1">
    <property type="nucleotide sequence ID" value="NZ_JAVDVW010000002.1"/>
</dbReference>
<evidence type="ECO:0000313" key="8">
    <source>
        <dbReference type="EMBL" id="MDR7099597.1"/>
    </source>
</evidence>
<keyword evidence="2 5" id="KW-0694">RNA-binding</keyword>
<evidence type="ECO:0000313" key="9">
    <source>
        <dbReference type="Proteomes" id="UP001267878"/>
    </source>
</evidence>
<evidence type="ECO:0000256" key="4">
    <source>
        <dbReference type="ARBA" id="ARBA00023274"/>
    </source>
</evidence>
<comment type="similarity">
    <text evidence="5">Belongs to the bacterial ribosomal protein bL25 family. CTC subfamily.</text>
</comment>
<dbReference type="InterPro" id="IPR020055">
    <property type="entry name" value="Ribosomal_bL25_short"/>
</dbReference>
<dbReference type="NCBIfam" id="NF004130">
    <property type="entry name" value="PRK05618.1-5"/>
    <property type="match status" value="1"/>
</dbReference>
<dbReference type="Pfam" id="PF14693">
    <property type="entry name" value="Ribosomal_TL5_C"/>
    <property type="match status" value="1"/>
</dbReference>
<dbReference type="PANTHER" id="PTHR33284:SF1">
    <property type="entry name" value="RIBOSOMAL PROTEIN L25_GLN-TRNA SYNTHETASE, ANTI-CODON-BINDING DOMAIN-CONTAINING PROTEIN"/>
    <property type="match status" value="1"/>
</dbReference>
<feature type="domain" description="Large ribosomal subunit protein bL25 L25" evidence="6">
    <location>
        <begin position="6"/>
        <end position="93"/>
    </location>
</feature>
<evidence type="ECO:0000256" key="3">
    <source>
        <dbReference type="ARBA" id="ARBA00022980"/>
    </source>
</evidence>
<keyword evidence="1 5" id="KW-0699">rRNA-binding</keyword>
<dbReference type="Gene3D" id="2.40.240.10">
    <property type="entry name" value="Ribosomal Protein L25, Chain P"/>
    <property type="match status" value="1"/>
</dbReference>
<keyword evidence="3 5" id="KW-0689">Ribosomal protein</keyword>
<sequence>MSEHKISATGREAAGKGASRRLRRAASIPAILYGGNAAPQSIQLEHEKTWLASQNEWFYSSILSLELDGKVQKVLLRDMQRHPYKQIIMHLDFQRVDENQALRAKVPLHFLNQDISPAGKAAGVVITHELNEVEVSCLPKDLPEFVEIDLSALAVGGIVHLSELKLPKGVELPELKLGKEHDVAVVIAKHGREEVAEAAAPEAAEVPAAKVAKKEEK</sequence>
<dbReference type="InterPro" id="IPR020057">
    <property type="entry name" value="Ribosomal_bL25_b-dom"/>
</dbReference>
<evidence type="ECO:0000259" key="7">
    <source>
        <dbReference type="Pfam" id="PF14693"/>
    </source>
</evidence>
<dbReference type="CDD" id="cd00495">
    <property type="entry name" value="Ribosomal_L25_TL5_CTC"/>
    <property type="match status" value="1"/>
</dbReference>
<evidence type="ECO:0000256" key="2">
    <source>
        <dbReference type="ARBA" id="ARBA00022884"/>
    </source>
</evidence>
<dbReference type="InterPro" id="IPR011035">
    <property type="entry name" value="Ribosomal_bL25/Gln-tRNA_synth"/>
</dbReference>
<dbReference type="InterPro" id="IPR037121">
    <property type="entry name" value="Ribosomal_bL25_C"/>
</dbReference>
<dbReference type="SUPFAM" id="SSF50715">
    <property type="entry name" value="Ribosomal protein L25-like"/>
    <property type="match status" value="1"/>
</dbReference>
<dbReference type="InterPro" id="IPR029751">
    <property type="entry name" value="Ribosomal_L25_dom"/>
</dbReference>
<name>A0ABU1VQ39_9GAMM</name>
<dbReference type="HAMAP" id="MF_01334">
    <property type="entry name" value="Ribosomal_bL25_CTC"/>
    <property type="match status" value="1"/>
</dbReference>
<dbReference type="Pfam" id="PF01386">
    <property type="entry name" value="Ribosomal_L25p"/>
    <property type="match status" value="1"/>
</dbReference>
<proteinExistence type="inferred from homology"/>
<comment type="function">
    <text evidence="5">This is one of the proteins that binds to the 5S RNA in the ribosome where it forms part of the central protuberance.</text>
</comment>
<dbReference type="InterPro" id="IPR020930">
    <property type="entry name" value="Ribosomal_uL5_bac-type"/>
</dbReference>
<dbReference type="InterPro" id="IPR001021">
    <property type="entry name" value="Ribosomal_bL25_long"/>
</dbReference>
<evidence type="ECO:0000259" key="6">
    <source>
        <dbReference type="Pfam" id="PF01386"/>
    </source>
</evidence>